<dbReference type="EMBL" id="SGPM01000147">
    <property type="protein sequence ID" value="THH28973.1"/>
    <property type="molecule type" value="Genomic_DNA"/>
</dbReference>
<dbReference type="Pfam" id="PF11937">
    <property type="entry name" value="DUF3455"/>
    <property type="match status" value="1"/>
</dbReference>
<name>A0A4V3XIF1_9APHY</name>
<dbReference type="Proteomes" id="UP000308730">
    <property type="component" value="Unassembled WGS sequence"/>
</dbReference>
<organism evidence="2 3">
    <name type="scientific">Antrodiella citrinella</name>
    <dbReference type="NCBI Taxonomy" id="2447956"/>
    <lineage>
        <taxon>Eukaryota</taxon>
        <taxon>Fungi</taxon>
        <taxon>Dikarya</taxon>
        <taxon>Basidiomycota</taxon>
        <taxon>Agaricomycotina</taxon>
        <taxon>Agaricomycetes</taxon>
        <taxon>Polyporales</taxon>
        <taxon>Steccherinaceae</taxon>
        <taxon>Antrodiella</taxon>
    </lineage>
</organism>
<dbReference type="PANTHER" id="PTHR35567:SF1">
    <property type="entry name" value="CONSERVED FUNGAL PROTEIN (AFU_ORTHOLOGUE AFUA_1G14230)"/>
    <property type="match status" value="1"/>
</dbReference>
<dbReference type="PANTHER" id="PTHR35567">
    <property type="entry name" value="MALATE DEHYDROGENASE (AFU_ORTHOLOGUE AFUA_2G13800)"/>
    <property type="match status" value="1"/>
</dbReference>
<reference evidence="2 3" key="1">
    <citation type="submission" date="2019-02" db="EMBL/GenBank/DDBJ databases">
        <title>Genome sequencing of the rare red list fungi Antrodiella citrinella (Flaviporus citrinellus).</title>
        <authorList>
            <person name="Buettner E."/>
            <person name="Kellner H."/>
        </authorList>
    </citation>
    <scope>NUCLEOTIDE SEQUENCE [LARGE SCALE GENOMIC DNA]</scope>
    <source>
        <strain evidence="2 3">DSM 108506</strain>
    </source>
</reference>
<feature type="signal peptide" evidence="1">
    <location>
        <begin position="1"/>
        <end position="24"/>
    </location>
</feature>
<gene>
    <name evidence="2" type="ORF">EUX98_g5216</name>
</gene>
<protein>
    <recommendedName>
        <fullName evidence="4">FAS1 domain-containing protein</fullName>
    </recommendedName>
</protein>
<keyword evidence="1" id="KW-0732">Signal</keyword>
<dbReference type="InterPro" id="IPR021851">
    <property type="entry name" value="DUF3455"/>
</dbReference>
<evidence type="ECO:0000256" key="1">
    <source>
        <dbReference type="SAM" id="SignalP"/>
    </source>
</evidence>
<keyword evidence="3" id="KW-1185">Reference proteome</keyword>
<dbReference type="AlphaFoldDB" id="A0A4V3XIF1"/>
<evidence type="ECO:0000313" key="2">
    <source>
        <dbReference type="EMBL" id="THH28973.1"/>
    </source>
</evidence>
<accession>A0A4V3XIF1</accession>
<sequence length="237" mass="25437">MVALFYSLFSASAFFWNPFGLLHATNCNVSTLSSQIDLPANQTQLVLPTNSTPSFVGLGFGVQNYTCTSGNNFTNVGAVAELIDVSCLAGSSVFLSLPDTLFSQWNSFNGPSIQDVILENHLINNTDILAQHYFITNPQTGQGVSPKWDFTSSGKFQGNQDAFVVGKGTGTIPSPNNATTDVNWLDVVAIEGEIADVVFRTDTRGGQPPASCTFGKSPDISVKYVAYYWFFGGSLGQ</sequence>
<feature type="chain" id="PRO_5020432746" description="FAS1 domain-containing protein" evidence="1">
    <location>
        <begin position="25"/>
        <end position="237"/>
    </location>
</feature>
<evidence type="ECO:0000313" key="3">
    <source>
        <dbReference type="Proteomes" id="UP000308730"/>
    </source>
</evidence>
<proteinExistence type="predicted"/>
<dbReference type="OrthoDB" id="1859733at2759"/>
<evidence type="ECO:0008006" key="4">
    <source>
        <dbReference type="Google" id="ProtNLM"/>
    </source>
</evidence>
<comment type="caution">
    <text evidence="2">The sequence shown here is derived from an EMBL/GenBank/DDBJ whole genome shotgun (WGS) entry which is preliminary data.</text>
</comment>